<proteinExistence type="predicted"/>
<dbReference type="AlphaFoldDB" id="A0A0K0E1F9"/>
<keyword evidence="1" id="KW-1133">Transmembrane helix</keyword>
<evidence type="ECO:0000313" key="3">
    <source>
        <dbReference type="WBParaSite" id="SSTP_0000332700.1"/>
    </source>
</evidence>
<dbReference type="WBParaSite" id="SSTP_0000332700.1">
    <property type="protein sequence ID" value="SSTP_0000332700.1"/>
    <property type="gene ID" value="SSTP_0000332700"/>
</dbReference>
<keyword evidence="1" id="KW-0472">Membrane</keyword>
<reference evidence="3" key="1">
    <citation type="submission" date="2015-08" db="UniProtKB">
        <authorList>
            <consortium name="WormBaseParasite"/>
        </authorList>
    </citation>
    <scope>IDENTIFICATION</scope>
</reference>
<accession>A0A0K0E1F9</accession>
<feature type="transmembrane region" description="Helical" evidence="1">
    <location>
        <begin position="12"/>
        <end position="30"/>
    </location>
</feature>
<evidence type="ECO:0000313" key="2">
    <source>
        <dbReference type="Proteomes" id="UP000035681"/>
    </source>
</evidence>
<sequence length="122" mass="14207">MYLKIVSKNIKSFSIFITLFIIISVIQHVVEGKYLQHDKIGVFNYKSALNDYFNDNIDTINKNVLSHTLNEVRPYLINPEEMNYDNENVVLERASRSMKPSQDSNSHSNLRLSRCYFNPVSC</sequence>
<organism evidence="3">
    <name type="scientific">Strongyloides stercoralis</name>
    <name type="common">Threadworm</name>
    <dbReference type="NCBI Taxonomy" id="6248"/>
    <lineage>
        <taxon>Eukaryota</taxon>
        <taxon>Metazoa</taxon>
        <taxon>Ecdysozoa</taxon>
        <taxon>Nematoda</taxon>
        <taxon>Chromadorea</taxon>
        <taxon>Rhabditida</taxon>
        <taxon>Tylenchina</taxon>
        <taxon>Panagrolaimomorpha</taxon>
        <taxon>Strongyloidoidea</taxon>
        <taxon>Strongyloididae</taxon>
        <taxon>Strongyloides</taxon>
    </lineage>
</organism>
<keyword evidence="1" id="KW-0812">Transmembrane</keyword>
<dbReference type="Proteomes" id="UP000035681">
    <property type="component" value="Unplaced"/>
</dbReference>
<name>A0A0K0E1F9_STRER</name>
<dbReference type="WBParaSite" id="TCONS_00010001.p1">
    <property type="protein sequence ID" value="TCONS_00010001.p1"/>
    <property type="gene ID" value="XLOC_007698"/>
</dbReference>
<keyword evidence="2" id="KW-1185">Reference proteome</keyword>
<protein>
    <submittedName>
        <fullName evidence="3">Fam-b protein</fullName>
    </submittedName>
</protein>
<evidence type="ECO:0000256" key="1">
    <source>
        <dbReference type="SAM" id="Phobius"/>
    </source>
</evidence>